<feature type="transmembrane region" description="Helical" evidence="4">
    <location>
        <begin position="642"/>
        <end position="667"/>
    </location>
</feature>
<dbReference type="GO" id="GO:0016020">
    <property type="term" value="C:membrane"/>
    <property type="evidence" value="ECO:0007669"/>
    <property type="project" value="InterPro"/>
</dbReference>
<dbReference type="InterPro" id="IPR013320">
    <property type="entry name" value="ConA-like_dom_sf"/>
</dbReference>
<dbReference type="InterPro" id="IPR036024">
    <property type="entry name" value="Somatomedin_B-like_dom_sf"/>
</dbReference>
<keyword evidence="4" id="KW-0472">Membrane</keyword>
<keyword evidence="4" id="KW-0812">Transmembrane</keyword>
<proteinExistence type="predicted"/>
<keyword evidence="2" id="KW-0768">Sushi</keyword>
<comment type="caution">
    <text evidence="2">Lacks conserved residue(s) required for the propagation of feature annotation.</text>
</comment>
<dbReference type="PROSITE" id="PS00524">
    <property type="entry name" value="SMB_1"/>
    <property type="match status" value="1"/>
</dbReference>
<dbReference type="Gene3D" id="2.10.70.10">
    <property type="entry name" value="Complement Module, domain 1"/>
    <property type="match status" value="1"/>
</dbReference>
<dbReference type="InterPro" id="IPR051560">
    <property type="entry name" value="MAM_domain-containing"/>
</dbReference>
<dbReference type="VEuPathDB" id="VectorBase:AATE015427"/>
<feature type="region of interest" description="Disordered" evidence="3">
    <location>
        <begin position="704"/>
        <end position="800"/>
    </location>
</feature>
<dbReference type="AlphaFoldDB" id="A0A182JCC5"/>
<dbReference type="Pfam" id="PF00084">
    <property type="entry name" value="Sushi"/>
    <property type="match status" value="1"/>
</dbReference>
<feature type="compositionally biased region" description="Basic and acidic residues" evidence="3">
    <location>
        <begin position="750"/>
        <end position="772"/>
    </location>
</feature>
<dbReference type="SUPFAM" id="SSF57535">
    <property type="entry name" value="Complement control module/SCR domain"/>
    <property type="match status" value="2"/>
</dbReference>
<dbReference type="PANTHER" id="PTHR23282:SF101">
    <property type="entry name" value="MAM DOMAIN-CONTAINING PROTEIN"/>
    <property type="match status" value="1"/>
</dbReference>
<organism evidence="5">
    <name type="scientific">Anopheles atroparvus</name>
    <name type="common">European mosquito</name>
    <dbReference type="NCBI Taxonomy" id="41427"/>
    <lineage>
        <taxon>Eukaryota</taxon>
        <taxon>Metazoa</taxon>
        <taxon>Ecdysozoa</taxon>
        <taxon>Arthropoda</taxon>
        <taxon>Hexapoda</taxon>
        <taxon>Insecta</taxon>
        <taxon>Pterygota</taxon>
        <taxon>Neoptera</taxon>
        <taxon>Endopterygota</taxon>
        <taxon>Diptera</taxon>
        <taxon>Nematocera</taxon>
        <taxon>Culicoidea</taxon>
        <taxon>Culicidae</taxon>
        <taxon>Anophelinae</taxon>
        <taxon>Anopheles</taxon>
    </lineage>
</organism>
<feature type="region of interest" description="Disordered" evidence="3">
    <location>
        <begin position="475"/>
        <end position="546"/>
    </location>
</feature>
<sequence length="817" mass="89519">MSLWNGIFCPITDWTGVRRFCSFSLPKTAEVNGTPDLSGTRSSKMLLLRDSKIVIGILWLFSLTDVSTGQQSSRRYAGPMRRPITRQIVTQCALPYFPNGEAKIRNRGRMMRFDCAYGFKLVGNRYANCNNGRWDTPVPVCVKSGCATLPLVESGFILYEMNKATAWLSCFDGTELAGSKNTYCNGTHWDRPLGVCRRTGEGTATACDFEAESMCGWTNDVLHDFDWKRSDGTLNPRALRTGPKYDHTKMEPKAGHFMIVDSAEQFTNDTARFISPMFEPELSVGACFQFYYHMYGETVGSLKVYVKPMTSDLYDLKPLFVLEGNQKNVWHEGHIEIAEQEERFQIVFEASLGLRYKSDIAIDDVSLLQGDSCKVAVEDGLDNPEEGPTDPEKVPVKIESCENRCGVSMASVLNNSDTIVHCDCHEDCVINATCCPDFRERCVFEVLPAVNTSVNTSTPVSVSTVATTVTTKQVPTSSTAAATTTTVSTTSTTVSTTTKASATTRTTTAKPSTTPRKLPSSTSTTSTTKPYNLRPRPTFVPMTNRPRWTTTTTRKTTVTSTARPTTVSTSTKLPVVATTTTQTIRSSTPSTVVTTTKATSVPTESDMVFEPTEFEATTNGLLAPGFAIAAFPSETVAKPQSLAKFFICAIVGVVVFVSILCITYNYARKSRSSVLARLKEKSQKKCFEDIRFLAGEEDLDFNISQGSEVVEDEKEEGKKGSKNSKQPDAQSKASHPGAEGKRSKKAASGSEKRMGGDGTDSRQDNADVKADYDSENDSSNEDDGHAGGANSTSGRSTKKAYHKYVKYYDEDMASTLL</sequence>
<feature type="compositionally biased region" description="Low complexity" evidence="3">
    <location>
        <begin position="475"/>
        <end position="530"/>
    </location>
</feature>
<evidence type="ECO:0000256" key="2">
    <source>
        <dbReference type="PROSITE-ProRule" id="PRU00302"/>
    </source>
</evidence>
<accession>A0A182JCC5</accession>
<evidence type="ECO:0000256" key="1">
    <source>
        <dbReference type="ARBA" id="ARBA00023157"/>
    </source>
</evidence>
<dbReference type="PROSITE" id="PS50958">
    <property type="entry name" value="SMB_2"/>
    <property type="match status" value="1"/>
</dbReference>
<evidence type="ECO:0000256" key="4">
    <source>
        <dbReference type="SAM" id="Phobius"/>
    </source>
</evidence>
<dbReference type="CDD" id="cd00033">
    <property type="entry name" value="CCP"/>
    <property type="match status" value="1"/>
</dbReference>
<evidence type="ECO:0000256" key="3">
    <source>
        <dbReference type="SAM" id="MobiDB-lite"/>
    </source>
</evidence>
<dbReference type="EnsemblMetazoa" id="AATE015427-RA">
    <property type="protein sequence ID" value="AATE015427-PA.1"/>
    <property type="gene ID" value="AATE015427"/>
</dbReference>
<dbReference type="Pfam" id="PF00629">
    <property type="entry name" value="MAM"/>
    <property type="match status" value="1"/>
</dbReference>
<protein>
    <recommendedName>
        <fullName evidence="6">Scavenger receptor class C</fullName>
    </recommendedName>
</protein>
<dbReference type="PROSITE" id="PS50923">
    <property type="entry name" value="SUSHI"/>
    <property type="match status" value="1"/>
</dbReference>
<dbReference type="Gene3D" id="4.10.410.20">
    <property type="match status" value="1"/>
</dbReference>
<evidence type="ECO:0000313" key="5">
    <source>
        <dbReference type="EnsemblMetazoa" id="AATE015427-PA.1"/>
    </source>
</evidence>
<dbReference type="Gene3D" id="2.60.120.200">
    <property type="match status" value="1"/>
</dbReference>
<dbReference type="STRING" id="41427.A0A182JCC5"/>
<dbReference type="SMART" id="SM00201">
    <property type="entry name" value="SO"/>
    <property type="match status" value="1"/>
</dbReference>
<dbReference type="SUPFAM" id="SSF49899">
    <property type="entry name" value="Concanavalin A-like lectins/glucanases"/>
    <property type="match status" value="1"/>
</dbReference>
<dbReference type="Pfam" id="PF01033">
    <property type="entry name" value="Somatomedin_B"/>
    <property type="match status" value="1"/>
</dbReference>
<dbReference type="SUPFAM" id="SSF90188">
    <property type="entry name" value="Somatomedin B domain"/>
    <property type="match status" value="1"/>
</dbReference>
<keyword evidence="4" id="KW-1133">Transmembrane helix</keyword>
<dbReference type="PROSITE" id="PS50060">
    <property type="entry name" value="MAM_2"/>
    <property type="match status" value="1"/>
</dbReference>
<dbReference type="CDD" id="cd06263">
    <property type="entry name" value="MAM"/>
    <property type="match status" value="1"/>
</dbReference>
<dbReference type="InterPro" id="IPR035976">
    <property type="entry name" value="Sushi/SCR/CCP_sf"/>
</dbReference>
<keyword evidence="1" id="KW-1015">Disulfide bond</keyword>
<name>A0A182JCC5_ANOAO</name>
<dbReference type="SMART" id="SM00137">
    <property type="entry name" value="MAM"/>
    <property type="match status" value="1"/>
</dbReference>
<dbReference type="SMART" id="SM00032">
    <property type="entry name" value="CCP"/>
    <property type="match status" value="2"/>
</dbReference>
<evidence type="ECO:0008006" key="6">
    <source>
        <dbReference type="Google" id="ProtNLM"/>
    </source>
</evidence>
<dbReference type="PANTHER" id="PTHR23282">
    <property type="entry name" value="APICAL ENDOSOMAL GLYCOPROTEIN PRECURSOR"/>
    <property type="match status" value="1"/>
</dbReference>
<dbReference type="InterPro" id="IPR001212">
    <property type="entry name" value="Somatomedin_B_dom"/>
</dbReference>
<dbReference type="InterPro" id="IPR000436">
    <property type="entry name" value="Sushi_SCR_CCP_dom"/>
</dbReference>
<reference evidence="5" key="1">
    <citation type="submission" date="2022-08" db="UniProtKB">
        <authorList>
            <consortium name="EnsemblMetazoa"/>
        </authorList>
    </citation>
    <scope>IDENTIFICATION</scope>
    <source>
        <strain evidence="5">EBRO</strain>
    </source>
</reference>
<dbReference type="InterPro" id="IPR000998">
    <property type="entry name" value="MAM_dom"/>
</dbReference>